<dbReference type="PROSITE" id="PS51257">
    <property type="entry name" value="PROKAR_LIPOPROTEIN"/>
    <property type="match status" value="1"/>
</dbReference>
<dbReference type="RefSeq" id="WP_033570514.1">
    <property type="nucleotide sequence ID" value="NZ_JBPWOM010000003.1"/>
</dbReference>
<gene>
    <name evidence="1" type="ORF">EF878_01105</name>
    <name evidence="2" type="ORF">EFS38_15985</name>
</gene>
<evidence type="ECO:0000313" key="1">
    <source>
        <dbReference type="EMBL" id="RNM09565.1"/>
    </source>
</evidence>
<accession>A0A3N0GAM1</accession>
<evidence type="ECO:0000313" key="3">
    <source>
        <dbReference type="Proteomes" id="UP000271870"/>
    </source>
</evidence>
<dbReference type="Proteomes" id="UP000276061">
    <property type="component" value="Unassembled WGS sequence"/>
</dbReference>
<sequence length="125" mass="14015">MRKGIVLVGLLLLVGCQSIPSVSPTKSESNFWYDAGYKDATSGMFVRDNETLSEWFGNPDVDRHAYLNGYRAGQTEWCHPNNVTVWGQAGKPFPASCDSVNDAEKLKKLWQRAVDESTSHNRSIY</sequence>
<evidence type="ECO:0000313" key="4">
    <source>
        <dbReference type="Proteomes" id="UP000276061"/>
    </source>
</evidence>
<dbReference type="Pfam" id="PF10973">
    <property type="entry name" value="DUF2799"/>
    <property type="match status" value="1"/>
</dbReference>
<dbReference type="InterPro" id="IPR021242">
    <property type="entry name" value="DUF2799"/>
</dbReference>
<reference evidence="3 4" key="1">
    <citation type="submission" date="2018-11" db="EMBL/GenBank/DDBJ databases">
        <title>Characterization of surface water Dickeya isolates.</title>
        <authorList>
            <person name="Van Gijsegem F."/>
            <person name="Pedron J."/>
        </authorList>
    </citation>
    <scope>NUCLEOTIDE SEQUENCE [LARGE SCALE GENOMIC DNA]</scope>
    <source>
        <strain evidence="1 4">FVG1-MFV-O17</strain>
        <strain evidence="2 3">FVG10-MFV-A16</strain>
    </source>
</reference>
<comment type="caution">
    <text evidence="1">The sequence shown here is derived from an EMBL/GenBank/DDBJ whole genome shotgun (WGS) entry which is preliminary data.</text>
</comment>
<dbReference type="NCBIfam" id="NF008518">
    <property type="entry name" value="PRK11443.1"/>
    <property type="match status" value="1"/>
</dbReference>
<name>A0A3N0GAM1_9GAMM</name>
<evidence type="ECO:0000313" key="2">
    <source>
        <dbReference type="EMBL" id="RNM21194.1"/>
    </source>
</evidence>
<dbReference type="Proteomes" id="UP000271870">
    <property type="component" value="Unassembled WGS sequence"/>
</dbReference>
<dbReference type="OrthoDB" id="6433560at2"/>
<proteinExistence type="predicted"/>
<protein>
    <submittedName>
        <fullName evidence="1">DUF2799 domain-containing protein</fullName>
    </submittedName>
</protein>
<dbReference type="EMBL" id="RJLS01000022">
    <property type="protein sequence ID" value="RNM21194.1"/>
    <property type="molecule type" value="Genomic_DNA"/>
</dbReference>
<organism evidence="1 4">
    <name type="scientific">Dickeya undicola</name>
    <dbReference type="NCBI Taxonomy" id="1577887"/>
    <lineage>
        <taxon>Bacteria</taxon>
        <taxon>Pseudomonadati</taxon>
        <taxon>Pseudomonadota</taxon>
        <taxon>Gammaproteobacteria</taxon>
        <taxon>Enterobacterales</taxon>
        <taxon>Pectobacteriaceae</taxon>
        <taxon>Dickeya</taxon>
    </lineage>
</organism>
<keyword evidence="3" id="KW-1185">Reference proteome</keyword>
<dbReference type="AlphaFoldDB" id="A0A3N0GAM1"/>
<dbReference type="EMBL" id="RJLR01000005">
    <property type="protein sequence ID" value="RNM09565.1"/>
    <property type="molecule type" value="Genomic_DNA"/>
</dbReference>